<proteinExistence type="predicted"/>
<comment type="caution">
    <text evidence="1">The sequence shown here is derived from an EMBL/GenBank/DDBJ whole genome shotgun (WGS) entry which is preliminary data.</text>
</comment>
<protein>
    <submittedName>
        <fullName evidence="1">Uncharacterized protein</fullName>
    </submittedName>
</protein>
<gene>
    <name evidence="1" type="ORF">ACIBG2_42015</name>
</gene>
<name>A0ABW7Z773_9ACTN</name>
<evidence type="ECO:0000313" key="1">
    <source>
        <dbReference type="EMBL" id="MFI6504021.1"/>
    </source>
</evidence>
<dbReference type="EMBL" id="JBITGY010000013">
    <property type="protein sequence ID" value="MFI6504021.1"/>
    <property type="molecule type" value="Genomic_DNA"/>
</dbReference>
<reference evidence="1 2" key="1">
    <citation type="submission" date="2024-10" db="EMBL/GenBank/DDBJ databases">
        <title>The Natural Products Discovery Center: Release of the First 8490 Sequenced Strains for Exploring Actinobacteria Biosynthetic Diversity.</title>
        <authorList>
            <person name="Kalkreuter E."/>
            <person name="Kautsar S.A."/>
            <person name="Yang D."/>
            <person name="Bader C.D."/>
            <person name="Teijaro C.N."/>
            <person name="Fluegel L."/>
            <person name="Davis C.M."/>
            <person name="Simpson J.R."/>
            <person name="Lauterbach L."/>
            <person name="Steele A.D."/>
            <person name="Gui C."/>
            <person name="Meng S."/>
            <person name="Li G."/>
            <person name="Viehrig K."/>
            <person name="Ye F."/>
            <person name="Su P."/>
            <person name="Kiefer A.F."/>
            <person name="Nichols A."/>
            <person name="Cepeda A.J."/>
            <person name="Yan W."/>
            <person name="Fan B."/>
            <person name="Jiang Y."/>
            <person name="Adhikari A."/>
            <person name="Zheng C.-J."/>
            <person name="Schuster L."/>
            <person name="Cowan T.M."/>
            <person name="Smanski M.J."/>
            <person name="Chevrette M.G."/>
            <person name="De Carvalho L.P.S."/>
            <person name="Shen B."/>
        </authorList>
    </citation>
    <scope>NUCLEOTIDE SEQUENCE [LARGE SCALE GENOMIC DNA]</scope>
    <source>
        <strain evidence="1 2">NPDC050545</strain>
    </source>
</reference>
<dbReference type="Proteomes" id="UP001612741">
    <property type="component" value="Unassembled WGS sequence"/>
</dbReference>
<sequence>MEEIRRPEKPASAVWLREHLAELWPGEAPFVHEWADPYRVRRAGEPVGYRHLVLAAAAGRVSPGVDGVLEALRDAGWKARDPHVFHGESVASATLDAFKVRVYEGAGPGVLYVCGWTPVVFRLEERPRRQPRHTVSTVWEAVLCDECDGLGACPECEGTLFAPHTFRRGSYSGYGCLGCNANNTGPGNCASCGSRGCLPAGSPYGEDGRPGLADVTADTRTVASGAEALAEVVRRPCAGCGEVRGAWRNAVVQRGDDLLSCYFATCPDCGARRAHSFQLSTGG</sequence>
<dbReference type="RefSeq" id="WP_397089781.1">
    <property type="nucleotide sequence ID" value="NZ_JBITGY010000013.1"/>
</dbReference>
<keyword evidence="2" id="KW-1185">Reference proteome</keyword>
<accession>A0ABW7Z773</accession>
<organism evidence="1 2">
    <name type="scientific">Nonomuraea typhae</name>
    <dbReference type="NCBI Taxonomy" id="2603600"/>
    <lineage>
        <taxon>Bacteria</taxon>
        <taxon>Bacillati</taxon>
        <taxon>Actinomycetota</taxon>
        <taxon>Actinomycetes</taxon>
        <taxon>Streptosporangiales</taxon>
        <taxon>Streptosporangiaceae</taxon>
        <taxon>Nonomuraea</taxon>
    </lineage>
</organism>
<evidence type="ECO:0000313" key="2">
    <source>
        <dbReference type="Proteomes" id="UP001612741"/>
    </source>
</evidence>